<comment type="similarity">
    <text evidence="2">Belongs to the ATP-dependent AMP-binding enzyme family.</text>
</comment>
<comment type="function">
    <text evidence="17">Acyl-CoA synthetase required for both the import of long chain fatty acids (LCFAs) (C14-C18) and the activation very long chain fatty acids (VLCFAs) (C20-C26) by esterification of the fatty acids into metabolically active CoA-thioesters for subsequent degradation or incorporation into phospholipids. The transport and fatty acyl-CoA synthetase activities are genetically separable and are thus independent activities. Esterifies VLCFAs in the peroxisome matrix. The VLCFAs are actively transported into peroxisomes by a PXA1-PXA2 heterodimeric transporter in the peroxisomal membrane.</text>
</comment>
<evidence type="ECO:0000256" key="18">
    <source>
        <dbReference type="ARBA" id="ARBA00068795"/>
    </source>
</evidence>
<evidence type="ECO:0000256" key="16">
    <source>
        <dbReference type="ARBA" id="ARBA00048666"/>
    </source>
</evidence>
<reference evidence="23" key="1">
    <citation type="submission" date="2021-02" db="EMBL/GenBank/DDBJ databases">
        <authorList>
            <person name="Nowell W R."/>
        </authorList>
    </citation>
    <scope>NUCLEOTIDE SEQUENCE</scope>
</reference>
<organism evidence="23 26">
    <name type="scientific">Didymodactylos carnosus</name>
    <dbReference type="NCBI Taxonomy" id="1234261"/>
    <lineage>
        <taxon>Eukaryota</taxon>
        <taxon>Metazoa</taxon>
        <taxon>Spiralia</taxon>
        <taxon>Gnathifera</taxon>
        <taxon>Rotifera</taxon>
        <taxon>Eurotatoria</taxon>
        <taxon>Bdelloidea</taxon>
        <taxon>Philodinida</taxon>
        <taxon>Philodinidae</taxon>
        <taxon>Didymodactylos</taxon>
    </lineage>
</organism>
<evidence type="ECO:0000256" key="3">
    <source>
        <dbReference type="ARBA" id="ARBA00022448"/>
    </source>
</evidence>
<dbReference type="Pfam" id="PF00501">
    <property type="entry name" value="AMP-binding"/>
    <property type="match status" value="1"/>
</dbReference>
<keyword evidence="10" id="KW-0445">Lipid transport</keyword>
<keyword evidence="3" id="KW-0813">Transport</keyword>
<dbReference type="InterPro" id="IPR025110">
    <property type="entry name" value="AMP-bd_C"/>
</dbReference>
<dbReference type="EMBL" id="CAJOBA010004163">
    <property type="protein sequence ID" value="CAF3704795.1"/>
    <property type="molecule type" value="Genomic_DNA"/>
</dbReference>
<dbReference type="FunFam" id="3.30.300.30:FF:000020">
    <property type="entry name" value="Long-chain fatty acid transporter"/>
    <property type="match status" value="1"/>
</dbReference>
<dbReference type="PROSITE" id="PS00455">
    <property type="entry name" value="AMP_BINDING"/>
    <property type="match status" value="1"/>
</dbReference>
<evidence type="ECO:0000256" key="2">
    <source>
        <dbReference type="ARBA" id="ARBA00006432"/>
    </source>
</evidence>
<evidence type="ECO:0000313" key="24">
    <source>
        <dbReference type="EMBL" id="CAF3704795.1"/>
    </source>
</evidence>
<dbReference type="PANTHER" id="PTHR43107">
    <property type="entry name" value="LONG-CHAIN FATTY ACID TRANSPORT PROTEIN"/>
    <property type="match status" value="1"/>
</dbReference>
<evidence type="ECO:0000256" key="7">
    <source>
        <dbReference type="ARBA" id="ARBA00022741"/>
    </source>
</evidence>
<dbReference type="InterPro" id="IPR020845">
    <property type="entry name" value="AMP-binding_CS"/>
</dbReference>
<comment type="catalytic activity">
    <reaction evidence="16">
        <text>tetracosanoate + ATP + CoA = tetracosanoyl-CoA + AMP + diphosphate</text>
        <dbReference type="Rhea" id="RHEA:33639"/>
        <dbReference type="ChEBI" id="CHEBI:30616"/>
        <dbReference type="ChEBI" id="CHEBI:31014"/>
        <dbReference type="ChEBI" id="CHEBI:33019"/>
        <dbReference type="ChEBI" id="CHEBI:57287"/>
        <dbReference type="ChEBI" id="CHEBI:65052"/>
        <dbReference type="ChEBI" id="CHEBI:456215"/>
    </reaction>
    <physiologicalReaction direction="left-to-right" evidence="16">
        <dbReference type="Rhea" id="RHEA:33640"/>
    </physiologicalReaction>
</comment>
<evidence type="ECO:0000256" key="12">
    <source>
        <dbReference type="ARBA" id="ARBA00023140"/>
    </source>
</evidence>
<evidence type="ECO:0000256" key="1">
    <source>
        <dbReference type="ARBA" id="ARBA00004651"/>
    </source>
</evidence>
<keyword evidence="7" id="KW-0547">Nucleotide-binding</keyword>
<proteinExistence type="inferred from homology"/>
<evidence type="ECO:0000313" key="26">
    <source>
        <dbReference type="Proteomes" id="UP000663829"/>
    </source>
</evidence>
<feature type="domain" description="AMP-dependent synthetase/ligase" evidence="20">
    <location>
        <begin position="7"/>
        <end position="370"/>
    </location>
</feature>
<evidence type="ECO:0000256" key="17">
    <source>
        <dbReference type="ARBA" id="ARBA00060276"/>
    </source>
</evidence>
<evidence type="ECO:0000256" key="14">
    <source>
        <dbReference type="ARBA" id="ARBA00041297"/>
    </source>
</evidence>
<dbReference type="Proteomes" id="UP000682733">
    <property type="component" value="Unassembled WGS sequence"/>
</dbReference>
<name>A0A814DQU9_9BILA</name>
<comment type="subcellular location">
    <subcellularLocation>
        <location evidence="1">Cell membrane</location>
        <topology evidence="1">Multi-pass membrane protein</topology>
    </subcellularLocation>
    <subcellularLocation>
        <location evidence="15">Peroxisome membrane</location>
    </subcellularLocation>
</comment>
<keyword evidence="11" id="KW-0472">Membrane</keyword>
<dbReference type="GO" id="GO:0005324">
    <property type="term" value="F:long-chain fatty acid transmembrane transporter activity"/>
    <property type="evidence" value="ECO:0007669"/>
    <property type="project" value="TreeGrafter"/>
</dbReference>
<gene>
    <name evidence="23" type="ORF">GPM918_LOCUS11504</name>
    <name evidence="22" type="ORF">OVA965_LOCUS10987</name>
    <name evidence="25" type="ORF">SRO942_LOCUS11505</name>
    <name evidence="24" type="ORF">TMI583_LOCUS10983</name>
</gene>
<evidence type="ECO:0000256" key="10">
    <source>
        <dbReference type="ARBA" id="ARBA00023055"/>
    </source>
</evidence>
<evidence type="ECO:0000256" key="5">
    <source>
        <dbReference type="ARBA" id="ARBA00022598"/>
    </source>
</evidence>
<evidence type="ECO:0000256" key="13">
    <source>
        <dbReference type="ARBA" id="ARBA00036527"/>
    </source>
</evidence>
<dbReference type="AlphaFoldDB" id="A0A814DQU9"/>
<evidence type="ECO:0000259" key="20">
    <source>
        <dbReference type="Pfam" id="PF00501"/>
    </source>
</evidence>
<dbReference type="EMBL" id="CAJNOQ010002398">
    <property type="protein sequence ID" value="CAF0956090.1"/>
    <property type="molecule type" value="Genomic_DNA"/>
</dbReference>
<dbReference type="Pfam" id="PF13193">
    <property type="entry name" value="AMP-binding_C"/>
    <property type="match status" value="1"/>
</dbReference>
<dbReference type="GO" id="GO:0005778">
    <property type="term" value="C:peroxisomal membrane"/>
    <property type="evidence" value="ECO:0007669"/>
    <property type="project" value="UniProtKB-SubCell"/>
</dbReference>
<evidence type="ECO:0000256" key="6">
    <source>
        <dbReference type="ARBA" id="ARBA00022692"/>
    </source>
</evidence>
<keyword evidence="5" id="KW-0436">Ligase</keyword>
<dbReference type="GO" id="GO:0004467">
    <property type="term" value="F:long-chain fatty acid-CoA ligase activity"/>
    <property type="evidence" value="ECO:0007669"/>
    <property type="project" value="TreeGrafter"/>
</dbReference>
<comment type="catalytic activity">
    <reaction evidence="13">
        <text>a very long-chain fatty acid + ATP + CoA = a very long-chain fatty acyl-CoA + AMP + diphosphate</text>
        <dbReference type="Rhea" id="RHEA:54536"/>
        <dbReference type="ChEBI" id="CHEBI:30616"/>
        <dbReference type="ChEBI" id="CHEBI:33019"/>
        <dbReference type="ChEBI" id="CHEBI:57287"/>
        <dbReference type="ChEBI" id="CHEBI:58950"/>
        <dbReference type="ChEBI" id="CHEBI:138261"/>
        <dbReference type="ChEBI" id="CHEBI:456215"/>
    </reaction>
    <physiologicalReaction direction="left-to-right" evidence="13">
        <dbReference type="Rhea" id="RHEA:54537"/>
    </physiologicalReaction>
</comment>
<dbReference type="Proteomes" id="UP000663829">
    <property type="component" value="Unassembled WGS sequence"/>
</dbReference>
<comment type="caution">
    <text evidence="23">The sequence shown here is derived from an EMBL/GenBank/DDBJ whole genome shotgun (WGS) entry which is preliminary data.</text>
</comment>
<dbReference type="GO" id="GO:0005524">
    <property type="term" value="F:ATP binding"/>
    <property type="evidence" value="ECO:0007669"/>
    <property type="project" value="UniProtKB-KW"/>
</dbReference>
<dbReference type="InterPro" id="IPR000873">
    <property type="entry name" value="AMP-dep_synth/lig_dom"/>
</dbReference>
<dbReference type="EMBL" id="CAJNOK010004161">
    <property type="protein sequence ID" value="CAF0927905.1"/>
    <property type="molecule type" value="Genomic_DNA"/>
</dbReference>
<dbReference type="Proteomes" id="UP000677228">
    <property type="component" value="Unassembled WGS sequence"/>
</dbReference>
<evidence type="ECO:0000256" key="15">
    <source>
        <dbReference type="ARBA" id="ARBA00046271"/>
    </source>
</evidence>
<dbReference type="GO" id="GO:0044539">
    <property type="term" value="P:long-chain fatty acid import into cell"/>
    <property type="evidence" value="ECO:0007669"/>
    <property type="project" value="TreeGrafter"/>
</dbReference>
<dbReference type="SUPFAM" id="SSF56801">
    <property type="entry name" value="Acetyl-CoA synthetase-like"/>
    <property type="match status" value="1"/>
</dbReference>
<sequence>MDYIAIFRQNVKKYSQKPCFLFDERVFTFQHVEEFSNRLANYLSAEGFQHGDVIALILENCIEYPCVWVSLSKLGIIAALINSNLRSKPLIHSIKTAGAKTVITSKQLLQEIETELKEFNFIKIYIFDPNTSSNNSEQSDSSTQVVNLDKQLPRCSAQPSKPIPFSLQHPVFYIYTSGTTGLPKAAVIKHSRFLLGSFGFLVATGINSKDIVYNTLPLYHSHGGWIGVTYSLMGGATVVFRKKFSASNFWKDCIKYKCTCFLYVGELCRFLLAQPSSPDDQNHQVRFASGNGLRTNLWQQFSNRFNIKNIQEFYAATESNAYFFNIDSKVGSCGFNSVIAPKLSAVVLLKFNPTTMEPIRNEKTGLCIKSDIGERGLLVGMIRATVLQAFDGYVNNLSGTQRKMISNVLKKGDSAFNTGDIIIVDKFGYYYFCDRTGDTFRWRGENVSTVEIENILMDILKLSDIVVFGVSIPETDGKAGMVVIKKDNESSPIDLKYLEEQIKTHLASYARPIFIRLTEQIEMTGTFKVKKTTYQDESYDITRTNDEIYYLNPSTKMYQRVTNDIYEKINQGKIKF</sequence>
<dbReference type="InterPro" id="IPR042099">
    <property type="entry name" value="ANL_N_sf"/>
</dbReference>
<evidence type="ECO:0000256" key="9">
    <source>
        <dbReference type="ARBA" id="ARBA00022989"/>
    </source>
</evidence>
<dbReference type="InterPro" id="IPR045851">
    <property type="entry name" value="AMP-bd_C_sf"/>
</dbReference>
<evidence type="ECO:0000256" key="19">
    <source>
        <dbReference type="ARBA" id="ARBA00078285"/>
    </source>
</evidence>
<dbReference type="Gene3D" id="3.40.50.12780">
    <property type="entry name" value="N-terminal domain of ligase-like"/>
    <property type="match status" value="1"/>
</dbReference>
<keyword evidence="12" id="KW-0576">Peroxisome</keyword>
<evidence type="ECO:0000313" key="22">
    <source>
        <dbReference type="EMBL" id="CAF0927905.1"/>
    </source>
</evidence>
<dbReference type="PANTHER" id="PTHR43107:SF15">
    <property type="entry name" value="FATTY ACID TRANSPORT PROTEIN 3, ISOFORM A"/>
    <property type="match status" value="1"/>
</dbReference>
<dbReference type="GO" id="GO:0005886">
    <property type="term" value="C:plasma membrane"/>
    <property type="evidence" value="ECO:0007669"/>
    <property type="project" value="UniProtKB-SubCell"/>
</dbReference>
<dbReference type="Proteomes" id="UP000681722">
    <property type="component" value="Unassembled WGS sequence"/>
</dbReference>
<dbReference type="FunFam" id="3.40.50.12780:FF:000019">
    <property type="entry name" value="Long-chain fatty acid transporter"/>
    <property type="match status" value="1"/>
</dbReference>
<keyword evidence="4" id="KW-1003">Cell membrane</keyword>
<accession>A0A814DQU9</accession>
<protein>
    <recommendedName>
        <fullName evidence="18">Very long-chain fatty acid transport protein</fullName>
    </recommendedName>
    <alternativeName>
        <fullName evidence="14">Long-chain-fatty-acid--CoA ligase</fullName>
    </alternativeName>
    <alternativeName>
        <fullName evidence="19">Very-long-chain acyl-CoA synthetase</fullName>
    </alternativeName>
</protein>
<dbReference type="OrthoDB" id="288590at2759"/>
<evidence type="ECO:0000256" key="11">
    <source>
        <dbReference type="ARBA" id="ARBA00023136"/>
    </source>
</evidence>
<evidence type="ECO:0000313" key="23">
    <source>
        <dbReference type="EMBL" id="CAF0956090.1"/>
    </source>
</evidence>
<keyword evidence="8" id="KW-0067">ATP-binding</keyword>
<keyword evidence="26" id="KW-1185">Reference proteome</keyword>
<dbReference type="GO" id="GO:0005789">
    <property type="term" value="C:endoplasmic reticulum membrane"/>
    <property type="evidence" value="ECO:0007669"/>
    <property type="project" value="TreeGrafter"/>
</dbReference>
<keyword evidence="6" id="KW-0812">Transmembrane</keyword>
<dbReference type="EMBL" id="CAJOBC010002398">
    <property type="protein sequence ID" value="CAF3731101.1"/>
    <property type="molecule type" value="Genomic_DNA"/>
</dbReference>
<keyword evidence="9" id="KW-1133">Transmembrane helix</keyword>
<evidence type="ECO:0000313" key="25">
    <source>
        <dbReference type="EMBL" id="CAF3731101.1"/>
    </source>
</evidence>
<evidence type="ECO:0000259" key="21">
    <source>
        <dbReference type="Pfam" id="PF13193"/>
    </source>
</evidence>
<evidence type="ECO:0000256" key="4">
    <source>
        <dbReference type="ARBA" id="ARBA00022475"/>
    </source>
</evidence>
<dbReference type="Gene3D" id="3.30.300.30">
    <property type="match status" value="1"/>
</dbReference>
<evidence type="ECO:0000256" key="8">
    <source>
        <dbReference type="ARBA" id="ARBA00022840"/>
    </source>
</evidence>
<feature type="domain" description="AMP-binding enzyme C-terminal" evidence="21">
    <location>
        <begin position="451"/>
        <end position="528"/>
    </location>
</feature>